<evidence type="ECO:0000256" key="1">
    <source>
        <dbReference type="SAM" id="Phobius"/>
    </source>
</evidence>
<sequence>MHILTTGAYRLFFPAAGAFAATAIVVWLLIWSGVDLAMPFDGLRWHRHEMLFGYLGLALGGFLLTAVPNWTNRPALTGGPLVGLFALWVLGRFGFALLPGGGLQAGFALAYPLSLAAIVSREIWIAGNRRNLPVAGMVWLFALADALFLAGFQDLASRLGFGLALVLITLVGGRVTPTFGRNWLKARGSGVEIPAFGLIDKVAIVAAVLAAAVWIVFPDHKIGLVTAATASVAVALRLLRWKFWAVTREPLLLALHLGYAWVAVSFALLAVSVLGVAEPVQVVHAIGAGAVGGMTLIVMMRAILGHANRPIRGNGVDVVLLAAVHLGAVLRVLAPTAVDQTMLIDLSGGLWTLGFALFALRYGRIAVLPRL</sequence>
<feature type="transmembrane region" description="Helical" evidence="1">
    <location>
        <begin position="222"/>
        <end position="239"/>
    </location>
</feature>
<feature type="transmembrane region" description="Helical" evidence="1">
    <location>
        <begin position="340"/>
        <end position="360"/>
    </location>
</feature>
<feature type="transmembrane region" description="Helical" evidence="1">
    <location>
        <begin position="198"/>
        <end position="216"/>
    </location>
</feature>
<dbReference type="EMBL" id="FPAW01000055">
    <property type="protein sequence ID" value="SFU20975.1"/>
    <property type="molecule type" value="Genomic_DNA"/>
</dbReference>
<keyword evidence="1" id="KW-0472">Membrane</keyword>
<dbReference type="InterPro" id="IPR010266">
    <property type="entry name" value="NnrS"/>
</dbReference>
<reference evidence="2 3" key="1">
    <citation type="submission" date="2016-10" db="EMBL/GenBank/DDBJ databases">
        <authorList>
            <person name="de Groot N.N."/>
        </authorList>
    </citation>
    <scope>NUCLEOTIDE SEQUENCE [LARGE SCALE GENOMIC DNA]</scope>
    <source>
        <strain evidence="2 3">CGMCC 1.10959</strain>
    </source>
</reference>
<dbReference type="eggNOG" id="COG3213">
    <property type="taxonomic scope" value="Bacteria"/>
</dbReference>
<keyword evidence="1" id="KW-0812">Transmembrane</keyword>
<keyword evidence="3" id="KW-1185">Reference proteome</keyword>
<proteinExistence type="predicted"/>
<feature type="transmembrane region" description="Helical" evidence="1">
    <location>
        <begin position="251"/>
        <end position="276"/>
    </location>
</feature>
<dbReference type="Pfam" id="PF05940">
    <property type="entry name" value="NnrS"/>
    <property type="match status" value="1"/>
</dbReference>
<dbReference type="STRING" id="999627.SAMN05216236_15513"/>
<organism evidence="2 3">
    <name type="scientific">Sedimentitalea nanhaiensis</name>
    <dbReference type="NCBI Taxonomy" id="999627"/>
    <lineage>
        <taxon>Bacteria</taxon>
        <taxon>Pseudomonadati</taxon>
        <taxon>Pseudomonadota</taxon>
        <taxon>Alphaproteobacteria</taxon>
        <taxon>Rhodobacterales</taxon>
        <taxon>Paracoccaceae</taxon>
        <taxon>Sedimentitalea</taxon>
    </lineage>
</organism>
<dbReference type="OrthoDB" id="9770040at2"/>
<feature type="transmembrane region" description="Helical" evidence="1">
    <location>
        <begin position="316"/>
        <end position="334"/>
    </location>
</feature>
<protein>
    <submittedName>
        <fullName evidence="2">Uncharacterized protein involved in response to NO</fullName>
    </submittedName>
</protein>
<name>A0A1I7EAS8_9RHOB</name>
<evidence type="ECO:0000313" key="3">
    <source>
        <dbReference type="Proteomes" id="UP000182466"/>
    </source>
</evidence>
<evidence type="ECO:0000313" key="2">
    <source>
        <dbReference type="EMBL" id="SFU20975.1"/>
    </source>
</evidence>
<feature type="transmembrane region" description="Helical" evidence="1">
    <location>
        <begin position="75"/>
        <end position="95"/>
    </location>
</feature>
<gene>
    <name evidence="2" type="ORF">SAMN05216236_15513</name>
</gene>
<dbReference type="AlphaFoldDB" id="A0A1I7EAS8"/>
<feature type="transmembrane region" description="Helical" evidence="1">
    <location>
        <begin position="12"/>
        <end position="31"/>
    </location>
</feature>
<feature type="transmembrane region" description="Helical" evidence="1">
    <location>
        <begin position="101"/>
        <end position="120"/>
    </location>
</feature>
<feature type="transmembrane region" description="Helical" evidence="1">
    <location>
        <begin position="51"/>
        <end position="68"/>
    </location>
</feature>
<feature type="transmembrane region" description="Helical" evidence="1">
    <location>
        <begin position="159"/>
        <end position="177"/>
    </location>
</feature>
<dbReference type="Proteomes" id="UP000182466">
    <property type="component" value="Unassembled WGS sequence"/>
</dbReference>
<accession>A0A1I7EAS8</accession>
<dbReference type="RefSeq" id="WP_036050587.1">
    <property type="nucleotide sequence ID" value="NZ_FPAW01000055.1"/>
</dbReference>
<feature type="transmembrane region" description="Helical" evidence="1">
    <location>
        <begin position="132"/>
        <end position="153"/>
    </location>
</feature>
<feature type="transmembrane region" description="Helical" evidence="1">
    <location>
        <begin position="282"/>
        <end position="304"/>
    </location>
</feature>
<keyword evidence="1" id="KW-1133">Transmembrane helix</keyword>